<protein>
    <submittedName>
        <fullName evidence="1">Uncharacterized protein</fullName>
    </submittedName>
</protein>
<dbReference type="OrthoDB" id="6538120at2759"/>
<gene>
    <name evidence="1" type="ORF">FKW44_008019</name>
</gene>
<dbReference type="Proteomes" id="UP000595437">
    <property type="component" value="Chromosome 5"/>
</dbReference>
<name>A0A7T8QU02_CALRO</name>
<sequence length="185" mass="21508">MSSANNSSEDVSFTCQLGLSREHDCWIGMVPNFLSLIREWWNRLNVKELSAANRLRDPSREAIYGKDSSTITFLQDFSTFLEEWENGLKNEQKIIPYASNLLSLHHSCKEIPALALHLIDVWNFDFVLTGKCQSNNIEKRFGRYRMMAGANYFISIRQLLQAEKALRLRAFLNTQKSRSTNYLKY</sequence>
<organism evidence="1 2">
    <name type="scientific">Caligus rogercresseyi</name>
    <name type="common">Sea louse</name>
    <dbReference type="NCBI Taxonomy" id="217165"/>
    <lineage>
        <taxon>Eukaryota</taxon>
        <taxon>Metazoa</taxon>
        <taxon>Ecdysozoa</taxon>
        <taxon>Arthropoda</taxon>
        <taxon>Crustacea</taxon>
        <taxon>Multicrustacea</taxon>
        <taxon>Hexanauplia</taxon>
        <taxon>Copepoda</taxon>
        <taxon>Siphonostomatoida</taxon>
        <taxon>Caligidae</taxon>
        <taxon>Caligus</taxon>
    </lineage>
</organism>
<evidence type="ECO:0000313" key="2">
    <source>
        <dbReference type="Proteomes" id="UP000595437"/>
    </source>
</evidence>
<keyword evidence="2" id="KW-1185">Reference proteome</keyword>
<accession>A0A7T8QU02</accession>
<dbReference type="AlphaFoldDB" id="A0A7T8QU02"/>
<evidence type="ECO:0000313" key="1">
    <source>
        <dbReference type="EMBL" id="QQP54995.1"/>
    </source>
</evidence>
<proteinExistence type="predicted"/>
<reference evidence="2" key="1">
    <citation type="submission" date="2021-01" db="EMBL/GenBank/DDBJ databases">
        <title>Caligus Genome Assembly.</title>
        <authorList>
            <person name="Gallardo-Escarate C."/>
        </authorList>
    </citation>
    <scope>NUCLEOTIDE SEQUENCE [LARGE SCALE GENOMIC DNA]</scope>
</reference>
<dbReference type="EMBL" id="CP045894">
    <property type="protein sequence ID" value="QQP54995.1"/>
    <property type="molecule type" value="Genomic_DNA"/>
</dbReference>